<dbReference type="AlphaFoldDB" id="A0A3P4B1N6"/>
<feature type="domain" description="Cupin type-2" evidence="1">
    <location>
        <begin position="82"/>
        <end position="149"/>
    </location>
</feature>
<dbReference type="InterPro" id="IPR014710">
    <property type="entry name" value="RmlC-like_jellyroll"/>
</dbReference>
<dbReference type="InterPro" id="IPR011051">
    <property type="entry name" value="RmlC_Cupin_sf"/>
</dbReference>
<dbReference type="RefSeq" id="WP_124079131.1">
    <property type="nucleotide sequence ID" value="NZ_UWPJ01000015.1"/>
</dbReference>
<reference evidence="2 3" key="1">
    <citation type="submission" date="2018-10" db="EMBL/GenBank/DDBJ databases">
        <authorList>
            <person name="Criscuolo A."/>
        </authorList>
    </citation>
    <scope>NUCLEOTIDE SEQUENCE [LARGE SCALE GENOMIC DNA]</scope>
    <source>
        <strain evidence="2">DnA1</strain>
    </source>
</reference>
<name>A0A3P4B1N6_9BURK</name>
<sequence length="202" mass="22565">MQTLCPTQEEMQSRIARFDKLKPRASHWNEDLGIPAEVLRIFNPKANYVLMAPASLPGRLSPNPAIVGGDQGVMRIGLALAAPNDGPELHVHWKTHETFMALSGRWLIRWGDEGQESIVLEPYDMIAMPPRVARQFINISDQDAHLLVFIQGQPEDFDDVGRLPSVRQKIIDQYGADVLAALENNGWDFSLVPKSMREGAEA</sequence>
<evidence type="ECO:0000259" key="1">
    <source>
        <dbReference type="Pfam" id="PF07883"/>
    </source>
</evidence>
<dbReference type="SUPFAM" id="SSF51182">
    <property type="entry name" value="RmlC-like cupins"/>
    <property type="match status" value="1"/>
</dbReference>
<dbReference type="Gene3D" id="2.60.120.10">
    <property type="entry name" value="Jelly Rolls"/>
    <property type="match status" value="1"/>
</dbReference>
<dbReference type="EMBL" id="UWPJ01000015">
    <property type="protein sequence ID" value="VCU69610.1"/>
    <property type="molecule type" value="Genomic_DNA"/>
</dbReference>
<evidence type="ECO:0000313" key="3">
    <source>
        <dbReference type="Proteomes" id="UP000277294"/>
    </source>
</evidence>
<organism evidence="2 3">
    <name type="scientific">Pigmentiphaga humi</name>
    <dbReference type="NCBI Taxonomy" id="2478468"/>
    <lineage>
        <taxon>Bacteria</taxon>
        <taxon>Pseudomonadati</taxon>
        <taxon>Pseudomonadota</taxon>
        <taxon>Betaproteobacteria</taxon>
        <taxon>Burkholderiales</taxon>
        <taxon>Alcaligenaceae</taxon>
        <taxon>Pigmentiphaga</taxon>
    </lineage>
</organism>
<keyword evidence="3" id="KW-1185">Reference proteome</keyword>
<dbReference type="InterPro" id="IPR013096">
    <property type="entry name" value="Cupin_2"/>
</dbReference>
<dbReference type="Pfam" id="PF07883">
    <property type="entry name" value="Cupin_2"/>
    <property type="match status" value="1"/>
</dbReference>
<protein>
    <submittedName>
        <fullName evidence="2">Cupin domain protein</fullName>
    </submittedName>
</protein>
<dbReference type="OrthoDB" id="6058at2"/>
<proteinExistence type="predicted"/>
<gene>
    <name evidence="2" type="ORF">PIGHUM_01673</name>
</gene>
<accession>A0A3P4B1N6</accession>
<dbReference type="Proteomes" id="UP000277294">
    <property type="component" value="Unassembled WGS sequence"/>
</dbReference>
<evidence type="ECO:0000313" key="2">
    <source>
        <dbReference type="EMBL" id="VCU69610.1"/>
    </source>
</evidence>